<protein>
    <submittedName>
        <fullName evidence="1">Uncharacterized protein</fullName>
    </submittedName>
</protein>
<dbReference type="EMBL" id="LEKV01005367">
    <property type="protein sequence ID" value="KVH88578.1"/>
    <property type="molecule type" value="Genomic_DNA"/>
</dbReference>
<evidence type="ECO:0000313" key="1">
    <source>
        <dbReference type="EMBL" id="KVH88578.1"/>
    </source>
</evidence>
<proteinExistence type="predicted"/>
<accession>A0A103XDC9</accession>
<organism evidence="1 2">
    <name type="scientific">Cynara cardunculus var. scolymus</name>
    <name type="common">Globe artichoke</name>
    <name type="synonym">Cynara scolymus</name>
    <dbReference type="NCBI Taxonomy" id="59895"/>
    <lineage>
        <taxon>Eukaryota</taxon>
        <taxon>Viridiplantae</taxon>
        <taxon>Streptophyta</taxon>
        <taxon>Embryophyta</taxon>
        <taxon>Tracheophyta</taxon>
        <taxon>Spermatophyta</taxon>
        <taxon>Magnoliopsida</taxon>
        <taxon>eudicotyledons</taxon>
        <taxon>Gunneridae</taxon>
        <taxon>Pentapetalae</taxon>
        <taxon>asterids</taxon>
        <taxon>campanulids</taxon>
        <taxon>Asterales</taxon>
        <taxon>Asteraceae</taxon>
        <taxon>Carduoideae</taxon>
        <taxon>Cardueae</taxon>
        <taxon>Carduinae</taxon>
        <taxon>Cynara</taxon>
    </lineage>
</organism>
<name>A0A103XDC9_CYNCS</name>
<reference evidence="1 2" key="1">
    <citation type="journal article" date="2016" name="Sci. Rep.">
        <title>The genome sequence of the outbreeding globe artichoke constructed de novo incorporating a phase-aware low-pass sequencing strategy of F1 progeny.</title>
        <authorList>
            <person name="Scaglione D."/>
            <person name="Reyes-Chin-Wo S."/>
            <person name="Acquadro A."/>
            <person name="Froenicke L."/>
            <person name="Portis E."/>
            <person name="Beitel C."/>
            <person name="Tirone M."/>
            <person name="Mauro R."/>
            <person name="Lo Monaco A."/>
            <person name="Mauromicale G."/>
            <person name="Faccioli P."/>
            <person name="Cattivelli L."/>
            <person name="Rieseberg L."/>
            <person name="Michelmore R."/>
            <person name="Lanteri S."/>
        </authorList>
    </citation>
    <scope>NUCLEOTIDE SEQUENCE [LARGE SCALE GENOMIC DNA]</scope>
    <source>
        <strain evidence="1">2C</strain>
    </source>
</reference>
<sequence>MKFKKKRKREDLAKV</sequence>
<keyword evidence="2" id="KW-1185">Reference proteome</keyword>
<gene>
    <name evidence="1" type="ORF">Ccrd_026430</name>
</gene>
<dbReference type="Proteomes" id="UP000243975">
    <property type="component" value="Unassembled WGS sequence"/>
</dbReference>
<comment type="caution">
    <text evidence="1">The sequence shown here is derived from an EMBL/GenBank/DDBJ whole genome shotgun (WGS) entry which is preliminary data.</text>
</comment>
<evidence type="ECO:0000313" key="2">
    <source>
        <dbReference type="Proteomes" id="UP000243975"/>
    </source>
</evidence>